<dbReference type="PATRIC" id="fig|1469144.8.peg.4329"/>
<evidence type="ECO:0000256" key="6">
    <source>
        <dbReference type="ARBA" id="ARBA00022842"/>
    </source>
</evidence>
<keyword evidence="6 10" id="KW-0460">Magnesium</keyword>
<comment type="pathway">
    <text evidence="1 10">Isoprenoid biosynthesis; dimethylallyl diphosphate biosynthesis; dimethylallyl diphosphate from isopentenyl diphosphate: step 1/1.</text>
</comment>
<dbReference type="HAMAP" id="MF_00202">
    <property type="entry name" value="Idi"/>
    <property type="match status" value="1"/>
</dbReference>
<evidence type="ECO:0000256" key="1">
    <source>
        <dbReference type="ARBA" id="ARBA00004826"/>
    </source>
</evidence>
<dbReference type="EMBL" id="JYIK01001089">
    <property type="protein sequence ID" value="KWX06763.1"/>
    <property type="molecule type" value="Genomic_DNA"/>
</dbReference>
<dbReference type="Pfam" id="PF00293">
    <property type="entry name" value="NUDIX"/>
    <property type="match status" value="1"/>
</dbReference>
<accession>A0A132N446</accession>
<evidence type="ECO:0000256" key="7">
    <source>
        <dbReference type="ARBA" id="ARBA00023211"/>
    </source>
</evidence>
<keyword evidence="9 10" id="KW-0413">Isomerase</keyword>
<gene>
    <name evidence="10" type="primary">idi</name>
    <name evidence="13" type="ORF">TH66_06510</name>
    <name evidence="14" type="ORF">TR74_20950</name>
</gene>
<dbReference type="CDD" id="cd02885">
    <property type="entry name" value="NUDIX_IPP_Isomerase"/>
    <property type="match status" value="1"/>
</dbReference>
<evidence type="ECO:0000256" key="8">
    <source>
        <dbReference type="ARBA" id="ARBA00023229"/>
    </source>
</evidence>
<evidence type="ECO:0000313" key="15">
    <source>
        <dbReference type="Proteomes" id="UP000070598"/>
    </source>
</evidence>
<dbReference type="InterPro" id="IPR000086">
    <property type="entry name" value="NUDIX_hydrolase_dom"/>
</dbReference>
<dbReference type="PANTHER" id="PTHR10885:SF0">
    <property type="entry name" value="ISOPENTENYL-DIPHOSPHATE DELTA-ISOMERASE"/>
    <property type="match status" value="1"/>
</dbReference>
<dbReference type="Proteomes" id="UP000070659">
    <property type="component" value="Unassembled WGS sequence"/>
</dbReference>
<feature type="binding site" evidence="10">
    <location>
        <position position="42"/>
    </location>
    <ligand>
        <name>Mn(2+)</name>
        <dbReference type="ChEBI" id="CHEBI:29035"/>
    </ligand>
</feature>
<feature type="domain" description="Nudix hydrolase" evidence="12">
    <location>
        <begin position="40"/>
        <end position="178"/>
    </location>
</feature>
<evidence type="ECO:0000256" key="3">
    <source>
        <dbReference type="ARBA" id="ARBA00012057"/>
    </source>
</evidence>
<evidence type="ECO:0000256" key="9">
    <source>
        <dbReference type="ARBA" id="ARBA00023235"/>
    </source>
</evidence>
<evidence type="ECO:0000259" key="12">
    <source>
        <dbReference type="PROSITE" id="PS51462"/>
    </source>
</evidence>
<protein>
    <recommendedName>
        <fullName evidence="3 10">Isopentenyl-diphosphate Delta-isomerase</fullName>
        <shortName evidence="10">IPP isomerase</shortName>
        <ecNumber evidence="3 10">5.3.3.2</ecNumber>
    </recommendedName>
    <alternativeName>
        <fullName evidence="10">IPP:DMAPP isomerase</fullName>
    </alternativeName>
    <alternativeName>
        <fullName evidence="10">Isopentenyl pyrophosphate isomerase</fullName>
    </alternativeName>
</protein>
<dbReference type="GO" id="GO:0009240">
    <property type="term" value="P:isopentenyl diphosphate biosynthetic process"/>
    <property type="evidence" value="ECO:0007669"/>
    <property type="project" value="TreeGrafter"/>
</dbReference>
<dbReference type="InterPro" id="IPR015797">
    <property type="entry name" value="NUDIX_hydrolase-like_dom_sf"/>
</dbReference>
<evidence type="ECO:0000256" key="11">
    <source>
        <dbReference type="PIRSR" id="PIRSR018427-1"/>
    </source>
</evidence>
<dbReference type="PANTHER" id="PTHR10885">
    <property type="entry name" value="ISOPENTENYL-DIPHOSPHATE DELTA-ISOMERASE"/>
    <property type="match status" value="1"/>
</dbReference>
<evidence type="ECO:0000313" key="16">
    <source>
        <dbReference type="Proteomes" id="UP000070659"/>
    </source>
</evidence>
<comment type="subcellular location">
    <subcellularLocation>
        <location evidence="10">Cytoplasm</location>
    </subcellularLocation>
</comment>
<dbReference type="AlphaFoldDB" id="A0A132N446"/>
<evidence type="ECO:0000313" key="14">
    <source>
        <dbReference type="EMBL" id="KWX06763.1"/>
    </source>
</evidence>
<reference evidence="13 16" key="1">
    <citation type="submission" date="2015-02" db="EMBL/GenBank/DDBJ databases">
        <title>Physiological reanalysis, assessment of diazotrophy, and genome sequences of multiple isolates of Streptomyces thermoautotrophicus.</title>
        <authorList>
            <person name="MacKellar D.C."/>
            <person name="Lieber L."/>
            <person name="Norman J."/>
            <person name="Bolger A."/>
            <person name="Tobin C."/>
            <person name="Murray J.W."/>
            <person name="Prell J."/>
        </authorList>
    </citation>
    <scope>NUCLEOTIDE SEQUENCE [LARGE SCALE GENOMIC DNA]</scope>
    <source>
        <strain evidence="13 16">UBT1</strain>
    </source>
</reference>
<feature type="binding site" evidence="10">
    <location>
        <position position="79"/>
    </location>
    <ligand>
        <name>Mn(2+)</name>
        <dbReference type="ChEBI" id="CHEBI:29035"/>
    </ligand>
</feature>
<dbReference type="GO" id="GO:0004452">
    <property type="term" value="F:isopentenyl-diphosphate delta-isomerase activity"/>
    <property type="evidence" value="ECO:0007669"/>
    <property type="project" value="UniProtKB-UniRule"/>
</dbReference>
<organism evidence="13 16">
    <name type="scientific">Carbonactinospora thermoautotrophica</name>
    <dbReference type="NCBI Taxonomy" id="1469144"/>
    <lineage>
        <taxon>Bacteria</taxon>
        <taxon>Bacillati</taxon>
        <taxon>Actinomycetota</taxon>
        <taxon>Actinomycetes</taxon>
        <taxon>Kitasatosporales</taxon>
        <taxon>Carbonactinosporaceae</taxon>
        <taxon>Carbonactinospora</taxon>
    </lineage>
</organism>
<feature type="binding site" evidence="10">
    <location>
        <position position="124"/>
    </location>
    <ligand>
        <name>Mn(2+)</name>
        <dbReference type="ChEBI" id="CHEBI:29035"/>
    </ligand>
</feature>
<dbReference type="PIRSF" id="PIRSF018427">
    <property type="entry name" value="Isopntndiph_ism"/>
    <property type="match status" value="1"/>
</dbReference>
<feature type="binding site" evidence="10">
    <location>
        <position position="126"/>
    </location>
    <ligand>
        <name>Mn(2+)</name>
        <dbReference type="ChEBI" id="CHEBI:29035"/>
    </ligand>
</feature>
<keyword evidence="5 10" id="KW-0479">Metal-binding</keyword>
<dbReference type="GO" id="GO:0005737">
    <property type="term" value="C:cytoplasm"/>
    <property type="evidence" value="ECO:0007669"/>
    <property type="project" value="UniProtKB-SubCell"/>
</dbReference>
<evidence type="ECO:0000313" key="13">
    <source>
        <dbReference type="EMBL" id="KWX04807.1"/>
    </source>
</evidence>
<feature type="active site" evidence="10 11">
    <location>
        <position position="126"/>
    </location>
</feature>
<comment type="similarity">
    <text evidence="2 10">Belongs to the IPP isomerase type 1 family.</text>
</comment>
<dbReference type="NCBIfam" id="TIGR02150">
    <property type="entry name" value="IPP_isom_1"/>
    <property type="match status" value="1"/>
</dbReference>
<dbReference type="Proteomes" id="UP000070598">
    <property type="component" value="Unassembled WGS sequence"/>
</dbReference>
<dbReference type="UniPathway" id="UPA00059">
    <property type="reaction ID" value="UER00104"/>
</dbReference>
<keyword evidence="8 10" id="KW-0414">Isoprene biosynthesis</keyword>
<comment type="caution">
    <text evidence="13">The sequence shown here is derived from an EMBL/GenBank/DDBJ whole genome shotgun (WGS) entry which is preliminary data.</text>
</comment>
<dbReference type="GO" id="GO:0046872">
    <property type="term" value="F:metal ion binding"/>
    <property type="evidence" value="ECO:0007669"/>
    <property type="project" value="UniProtKB-KW"/>
</dbReference>
<feature type="binding site" evidence="10">
    <location>
        <position position="35"/>
    </location>
    <ligand>
        <name>Mn(2+)</name>
        <dbReference type="ChEBI" id="CHEBI:29035"/>
    </ligand>
</feature>
<keyword evidence="4 10" id="KW-0963">Cytoplasm</keyword>
<dbReference type="Gene3D" id="3.90.79.10">
    <property type="entry name" value="Nucleoside Triphosphate Pyrophosphohydrolase"/>
    <property type="match status" value="1"/>
</dbReference>
<keyword evidence="7 10" id="KW-0464">Manganese</keyword>
<sequence>MPGMAQGTHGTDADLVELVDDQGSPAGEIPKLAAHQPPGALHRAFSVFLFDLSGRLLLQKRAAGKYHSPGLWSNTCCGHPWPGEDPAVAAARRLREELGVDAGPLMAAGLVSYQVTDPVSGLVEHEWNHLFVGRVVQEPEPDPAEVAEYAFVPLDGLARFVETHRVSAWFPVVWQAVTPALEYLP</sequence>
<dbReference type="InterPro" id="IPR011876">
    <property type="entry name" value="IsopentenylPP_isomerase_typ1"/>
</dbReference>
<dbReference type="SUPFAM" id="SSF55811">
    <property type="entry name" value="Nudix"/>
    <property type="match status" value="1"/>
</dbReference>
<reference evidence="15" key="2">
    <citation type="submission" date="2015-02" db="EMBL/GenBank/DDBJ databases">
        <title>Physiological reanalysis, assessment of diazotrophy, and genome sequences of multiple isolates of Streptomyces thermoautotrophicus.</title>
        <authorList>
            <person name="MacKellar D.C."/>
            <person name="Lieber L."/>
            <person name="Norman J."/>
            <person name="Bolger A."/>
            <person name="Tobin C."/>
            <person name="Murray J.W."/>
            <person name="Friesen M."/>
            <person name="Prell J."/>
        </authorList>
    </citation>
    <scope>NUCLEOTIDE SEQUENCE [LARGE SCALE GENOMIC DNA]</scope>
    <source>
        <strain evidence="15">UBT1</strain>
    </source>
</reference>
<comment type="catalytic activity">
    <reaction evidence="10">
        <text>isopentenyl diphosphate = dimethylallyl diphosphate</text>
        <dbReference type="Rhea" id="RHEA:23284"/>
        <dbReference type="ChEBI" id="CHEBI:57623"/>
        <dbReference type="ChEBI" id="CHEBI:128769"/>
        <dbReference type="EC" id="5.3.3.2"/>
    </reaction>
</comment>
<dbReference type="NCBIfam" id="NF002995">
    <property type="entry name" value="PRK03759.1"/>
    <property type="match status" value="1"/>
</dbReference>
<comment type="cofactor">
    <cofactor evidence="10">
        <name>Mg(2+)</name>
        <dbReference type="ChEBI" id="CHEBI:18420"/>
    </cofactor>
    <text evidence="10">Binds 1 Mg(2+) ion per subunit. The magnesium ion binds only when substrate is bound.</text>
</comment>
<comment type="function">
    <text evidence="10">Catalyzes the 1,3-allylic rearrangement of the homoallylic substrate isopentenyl (IPP) to its highly electrophilic allylic isomer, dimethylallyl diphosphate (DMAPP).</text>
</comment>
<evidence type="ECO:0000256" key="5">
    <source>
        <dbReference type="ARBA" id="ARBA00022723"/>
    </source>
</evidence>
<dbReference type="EC" id="5.3.3.2" evidence="3 10"/>
<evidence type="ECO:0000256" key="10">
    <source>
        <dbReference type="HAMAP-Rule" id="MF_00202"/>
    </source>
</evidence>
<dbReference type="InterPro" id="IPR056375">
    <property type="entry name" value="Idi_bact"/>
</dbReference>
<name>A0A132N446_9ACTN</name>
<comment type="cofactor">
    <cofactor evidence="10">
        <name>Mn(2+)</name>
        <dbReference type="ChEBI" id="CHEBI:29035"/>
    </cofactor>
    <text evidence="10">Binds 1 Mn(2+) ion per subunit.</text>
</comment>
<feature type="binding site" evidence="10">
    <location>
        <position position="97"/>
    </location>
    <ligand>
        <name>Mg(2+)</name>
        <dbReference type="ChEBI" id="CHEBI:18420"/>
    </ligand>
</feature>
<evidence type="ECO:0000256" key="2">
    <source>
        <dbReference type="ARBA" id="ARBA00007579"/>
    </source>
</evidence>
<dbReference type="GO" id="GO:0050992">
    <property type="term" value="P:dimethylallyl diphosphate biosynthetic process"/>
    <property type="evidence" value="ECO:0007669"/>
    <property type="project" value="UniProtKB-UniRule"/>
</dbReference>
<proteinExistence type="inferred from homology"/>
<dbReference type="EMBL" id="JYIJ01000014">
    <property type="protein sequence ID" value="KWX04807.1"/>
    <property type="molecule type" value="Genomic_DNA"/>
</dbReference>
<dbReference type="PROSITE" id="PS51462">
    <property type="entry name" value="NUDIX"/>
    <property type="match status" value="1"/>
</dbReference>
<evidence type="ECO:0000256" key="4">
    <source>
        <dbReference type="ARBA" id="ARBA00022490"/>
    </source>
</evidence>
<feature type="active site" evidence="10 11">
    <location>
        <position position="77"/>
    </location>
</feature>